<dbReference type="Proteomes" id="UP001157502">
    <property type="component" value="Chromosome 16"/>
</dbReference>
<evidence type="ECO:0000313" key="2">
    <source>
        <dbReference type="Proteomes" id="UP001157502"/>
    </source>
</evidence>
<protein>
    <submittedName>
        <fullName evidence="1">Uncharacterized protein</fullName>
    </submittedName>
</protein>
<dbReference type="EMBL" id="CM055743">
    <property type="protein sequence ID" value="KAJ7999339.1"/>
    <property type="molecule type" value="Genomic_DNA"/>
</dbReference>
<proteinExistence type="predicted"/>
<comment type="caution">
    <text evidence="1">The sequence shown here is derived from an EMBL/GenBank/DDBJ whole genome shotgun (WGS) entry which is preliminary data.</text>
</comment>
<gene>
    <name evidence="1" type="ORF">DPEC_G00193360</name>
</gene>
<evidence type="ECO:0000313" key="1">
    <source>
        <dbReference type="EMBL" id="KAJ7999339.1"/>
    </source>
</evidence>
<organism evidence="1 2">
    <name type="scientific">Dallia pectoralis</name>
    <name type="common">Alaska blackfish</name>
    <dbReference type="NCBI Taxonomy" id="75939"/>
    <lineage>
        <taxon>Eukaryota</taxon>
        <taxon>Metazoa</taxon>
        <taxon>Chordata</taxon>
        <taxon>Craniata</taxon>
        <taxon>Vertebrata</taxon>
        <taxon>Euteleostomi</taxon>
        <taxon>Actinopterygii</taxon>
        <taxon>Neopterygii</taxon>
        <taxon>Teleostei</taxon>
        <taxon>Protacanthopterygii</taxon>
        <taxon>Esociformes</taxon>
        <taxon>Umbridae</taxon>
        <taxon>Dallia</taxon>
    </lineage>
</organism>
<reference evidence="1" key="1">
    <citation type="submission" date="2021-05" db="EMBL/GenBank/DDBJ databases">
        <authorList>
            <person name="Pan Q."/>
            <person name="Jouanno E."/>
            <person name="Zahm M."/>
            <person name="Klopp C."/>
            <person name="Cabau C."/>
            <person name="Louis A."/>
            <person name="Berthelot C."/>
            <person name="Parey E."/>
            <person name="Roest Crollius H."/>
            <person name="Montfort J."/>
            <person name="Robinson-Rechavi M."/>
            <person name="Bouchez O."/>
            <person name="Lampietro C."/>
            <person name="Lopez Roques C."/>
            <person name="Donnadieu C."/>
            <person name="Postlethwait J."/>
            <person name="Bobe J."/>
            <person name="Dillon D."/>
            <person name="Chandos A."/>
            <person name="von Hippel F."/>
            <person name="Guiguen Y."/>
        </authorList>
    </citation>
    <scope>NUCLEOTIDE SEQUENCE</scope>
    <source>
        <strain evidence="1">YG-Jan2019</strain>
    </source>
</reference>
<accession>A0ACC2G6H0</accession>
<sequence>MRFNYVVTPECLVINLHESAATDSGRYDICASNSSGTSRSFVNIVVLDRPSAPVGPVEISDVTEDSLSLTWLPPHYDGGSPVTNYIVLKRETSSADWTAVSSYIVKCSTKIMKLKTGLEYQFRIRAENRYGISECVDSVTVRVDLNYTTPDAPSMPVVSAVSRESITVSWAEPASNGGRPIVGYRLQMKDKNSILWQTVNKSVIRAAHFKVQNINAGLIYEFKVAAENAAGCGPLSSVSDAVLAIDACDPPTNVRITHIRKSSVRLEWLKPNYDGGSMVTAYLIELKEGDRDRWTKANLTNVLDTHYTVEDLKESEVYEFRVRARNAAGSVSNPSNTAGPVMCVDVDSSDED</sequence>
<keyword evidence="2" id="KW-1185">Reference proteome</keyword>
<name>A0ACC2G6H0_DALPE</name>